<feature type="compositionally biased region" description="Gly residues" evidence="2">
    <location>
        <begin position="1098"/>
        <end position="1121"/>
    </location>
</feature>
<feature type="compositionally biased region" description="Basic and acidic residues" evidence="2">
    <location>
        <begin position="281"/>
        <end position="290"/>
    </location>
</feature>
<protein>
    <submittedName>
        <fullName evidence="3">Uncharacterized protein</fullName>
    </submittedName>
</protein>
<feature type="region of interest" description="Disordered" evidence="2">
    <location>
        <begin position="161"/>
        <end position="290"/>
    </location>
</feature>
<feature type="region of interest" description="Disordered" evidence="2">
    <location>
        <begin position="495"/>
        <end position="533"/>
    </location>
</feature>
<dbReference type="AlphaFoldDB" id="A0A6A4HFW0"/>
<accession>A0A6A4HFW0</accession>
<feature type="compositionally biased region" description="Low complexity" evidence="2">
    <location>
        <begin position="196"/>
        <end position="214"/>
    </location>
</feature>
<dbReference type="EMBL" id="ML769511">
    <property type="protein sequence ID" value="KAE9396621.1"/>
    <property type="molecule type" value="Genomic_DNA"/>
</dbReference>
<feature type="compositionally biased region" description="Acidic residues" evidence="2">
    <location>
        <begin position="1150"/>
        <end position="1169"/>
    </location>
</feature>
<dbReference type="OrthoDB" id="3253416at2759"/>
<keyword evidence="4" id="KW-1185">Reference proteome</keyword>
<name>A0A6A4HFW0_9AGAR</name>
<feature type="compositionally biased region" description="Low complexity" evidence="2">
    <location>
        <begin position="625"/>
        <end position="645"/>
    </location>
</feature>
<keyword evidence="1" id="KW-0175">Coiled coil</keyword>
<reference evidence="3" key="1">
    <citation type="journal article" date="2019" name="Environ. Microbiol.">
        <title>Fungal ecological strategies reflected in gene transcription - a case study of two litter decomposers.</title>
        <authorList>
            <person name="Barbi F."/>
            <person name="Kohler A."/>
            <person name="Barry K."/>
            <person name="Baskaran P."/>
            <person name="Daum C."/>
            <person name="Fauchery L."/>
            <person name="Ihrmark K."/>
            <person name="Kuo A."/>
            <person name="LaButti K."/>
            <person name="Lipzen A."/>
            <person name="Morin E."/>
            <person name="Grigoriev I.V."/>
            <person name="Henrissat B."/>
            <person name="Lindahl B."/>
            <person name="Martin F."/>
        </authorList>
    </citation>
    <scope>NUCLEOTIDE SEQUENCE</scope>
    <source>
        <strain evidence="3">JB14</strain>
    </source>
</reference>
<evidence type="ECO:0000256" key="1">
    <source>
        <dbReference type="SAM" id="Coils"/>
    </source>
</evidence>
<feature type="compositionally biased region" description="Basic and acidic residues" evidence="2">
    <location>
        <begin position="1003"/>
        <end position="1014"/>
    </location>
</feature>
<organism evidence="3 4">
    <name type="scientific">Gymnopus androsaceus JB14</name>
    <dbReference type="NCBI Taxonomy" id="1447944"/>
    <lineage>
        <taxon>Eukaryota</taxon>
        <taxon>Fungi</taxon>
        <taxon>Dikarya</taxon>
        <taxon>Basidiomycota</taxon>
        <taxon>Agaricomycotina</taxon>
        <taxon>Agaricomycetes</taxon>
        <taxon>Agaricomycetidae</taxon>
        <taxon>Agaricales</taxon>
        <taxon>Marasmiineae</taxon>
        <taxon>Omphalotaceae</taxon>
        <taxon>Gymnopus</taxon>
    </lineage>
</organism>
<evidence type="ECO:0000313" key="3">
    <source>
        <dbReference type="EMBL" id="KAE9396621.1"/>
    </source>
</evidence>
<evidence type="ECO:0000256" key="2">
    <source>
        <dbReference type="SAM" id="MobiDB-lite"/>
    </source>
</evidence>
<feature type="coiled-coil region" evidence="1">
    <location>
        <begin position="293"/>
        <end position="327"/>
    </location>
</feature>
<feature type="compositionally biased region" description="Low complexity" evidence="2">
    <location>
        <begin position="600"/>
        <end position="618"/>
    </location>
</feature>
<feature type="compositionally biased region" description="Basic residues" evidence="2">
    <location>
        <begin position="1134"/>
        <end position="1144"/>
    </location>
</feature>
<feature type="compositionally biased region" description="Polar residues" evidence="2">
    <location>
        <begin position="565"/>
        <end position="577"/>
    </location>
</feature>
<evidence type="ECO:0000313" key="4">
    <source>
        <dbReference type="Proteomes" id="UP000799118"/>
    </source>
</evidence>
<feature type="coiled-coil region" evidence="1">
    <location>
        <begin position="697"/>
        <end position="731"/>
    </location>
</feature>
<proteinExistence type="predicted"/>
<feature type="region of interest" description="Disordered" evidence="2">
    <location>
        <begin position="565"/>
        <end position="694"/>
    </location>
</feature>
<sequence length="1169" mass="124667">MSTYVNAAPAFEPLMASRRDYAVSVLLFAGWLFEDPHLYCNLLPCKKINAMPELVWQPIITNPDMVDAAQFSRTALENDQAISTQTEAAIASSQCQPVNKPNYQPSRGTRLFSSSDENGQRDTGSTRCTPSAAARFVAAVLTDISNGSSAPTETAAVPASATKSLAGSSPSQGAPTALAGADAAKDVSRASAGSCAPQDAPAASADQPNSADNDPGIPVGSPIDPSTDDAAAAPPGAPIDTSVDGSSAAPVDPVDNPIDTSADDPAAAPPDVPVAPKKKNRSEMGAEERRLMRQAAAERAQQLSADIEKLLGEQEELYAKYAELNDVKVERVKKLAHQLPSMKPQKKASDYNVLLYFKTKELKGVEGKPNHLINVALKQQPRRSENRARYAERRAKKIVVQGQPMSTYVNAAPAFEPLMASRRDYAVSVLLFAGWLFEDPHLYCNLLPCKKINAMPELVWQPIITNPDMVDAAQFSRTALENDQAISTQTEAAIASSQCQPVNKPNYQPSRGTRLFSSSDENGQRDTGSTRCTPSAAARFVAAVLTDISNGSSAPTETAAVPASATKSLAGSSPSQGAPTALAGADAAKDVSRASAGSCAPQDAPAASADQPNSADNDPGIPVGSPIDPSTDDAAAAPPGAPIDTSVDGSSAAPVDPVDNPIDTSADDPAAAPPDVPVAPKKKNRSEMGAEERRLMRQAAAERAQQLSADIEKLLGEQEELYAKYAELNDVKVERVKKLAHQLPSMKPQKKASDYNVLLYFKTKELNDGQPKGSRMAIKGIHQSLKDDVEFQDALQDPEAMKILRKKFDEAKAEEKIAAIRVSRRAEAKSVAEKINVFQREADFLYESTDANSFGMVVRGSYESTVVSGYYGRGPVDAFFRHQFKLGVQDVLNLYESYVTALEKVGTRKLYHSEMTSEIVRMITQGLQEITGVANLRMSYSSFAKKIVVPYKVNIAGWPDDIPHVYPQSLAADQTKRLYDAWKSEGAHWYRMTTAEAKSFETTARKNGELDPTVRKKRCDAGSTRQVGDDSDDEDESPSVKRSKRKKGANADDDEEGDGDVQPQKKPKRAVGISKKAGSSSTSGGGGKKSTGRSKKSTGGGSSDKSGDGPGAGKKLGGGVGRSKKAASGGNKKSAGKGKKRSRRFVVPDTDSDSDGDDEEEEPDADFTD</sequence>
<gene>
    <name evidence="3" type="ORF">BT96DRAFT_996626</name>
</gene>
<dbReference type="Proteomes" id="UP000799118">
    <property type="component" value="Unassembled WGS sequence"/>
</dbReference>
<feature type="compositionally biased region" description="Polar residues" evidence="2">
    <location>
        <begin position="161"/>
        <end position="173"/>
    </location>
</feature>
<feature type="region of interest" description="Disordered" evidence="2">
    <location>
        <begin position="1003"/>
        <end position="1169"/>
    </location>
</feature>
<feature type="compositionally biased region" description="Low complexity" evidence="2">
    <location>
        <begin position="221"/>
        <end position="241"/>
    </location>
</feature>
<feature type="compositionally biased region" description="Basic and acidic residues" evidence="2">
    <location>
        <begin position="685"/>
        <end position="694"/>
    </location>
</feature>
<feature type="region of interest" description="Disordered" evidence="2">
    <location>
        <begin position="87"/>
        <end position="129"/>
    </location>
</feature>